<name>Z9JY65_9MICO</name>
<dbReference type="PATRIC" id="fig|396014.3.peg.361"/>
<gene>
    <name evidence="2" type="ORF">BF93_06850</name>
</gene>
<protein>
    <submittedName>
        <fullName evidence="2">HNH endonuclease</fullName>
    </submittedName>
</protein>
<feature type="domain" description="HNH nuclease" evidence="1">
    <location>
        <begin position="195"/>
        <end position="251"/>
    </location>
</feature>
<dbReference type="GO" id="GO:0004519">
    <property type="term" value="F:endonuclease activity"/>
    <property type="evidence" value="ECO:0007669"/>
    <property type="project" value="UniProtKB-KW"/>
</dbReference>
<dbReference type="PANTHER" id="PTHR33877">
    <property type="entry name" value="SLL1193 PROTEIN"/>
    <property type="match status" value="1"/>
</dbReference>
<dbReference type="PANTHER" id="PTHR33877:SF2">
    <property type="entry name" value="OS07G0170200 PROTEIN"/>
    <property type="match status" value="1"/>
</dbReference>
<keyword evidence="2" id="KW-0378">Hydrolase</keyword>
<dbReference type="InterPro" id="IPR003615">
    <property type="entry name" value="HNH_nuc"/>
</dbReference>
<dbReference type="SMART" id="SM00507">
    <property type="entry name" value="HNHc"/>
    <property type="match status" value="1"/>
</dbReference>
<dbReference type="CDD" id="cd00085">
    <property type="entry name" value="HNHc"/>
    <property type="match status" value="1"/>
</dbReference>
<evidence type="ECO:0000313" key="3">
    <source>
        <dbReference type="Proteomes" id="UP000023067"/>
    </source>
</evidence>
<dbReference type="InterPro" id="IPR025938">
    <property type="entry name" value="RRXRR_dom"/>
</dbReference>
<evidence type="ECO:0000259" key="1">
    <source>
        <dbReference type="SMART" id="SM00507"/>
    </source>
</evidence>
<dbReference type="RefSeq" id="WP_038370216.1">
    <property type="nucleotide sequence ID" value="NZ_KK069988.1"/>
</dbReference>
<accession>Z9JY65</accession>
<dbReference type="OrthoDB" id="3823469at2"/>
<organism evidence="2 3">
    <name type="scientific">Brachybacterium phenoliresistens</name>
    <dbReference type="NCBI Taxonomy" id="396014"/>
    <lineage>
        <taxon>Bacteria</taxon>
        <taxon>Bacillati</taxon>
        <taxon>Actinomycetota</taxon>
        <taxon>Actinomycetes</taxon>
        <taxon>Micrococcales</taxon>
        <taxon>Dermabacteraceae</taxon>
        <taxon>Brachybacterium</taxon>
    </lineage>
</organism>
<dbReference type="InterPro" id="IPR052892">
    <property type="entry name" value="NA-targeting_endonuclease"/>
</dbReference>
<dbReference type="Pfam" id="PF14239">
    <property type="entry name" value="RRXRR"/>
    <property type="match status" value="1"/>
</dbReference>
<dbReference type="NCBIfam" id="NF040563">
    <property type="entry name" value="guided_IscB"/>
    <property type="match status" value="1"/>
</dbReference>
<dbReference type="InterPro" id="IPR047693">
    <property type="entry name" value="RNA-guided_IscB-like"/>
</dbReference>
<sequence length="448" mass="49622">MLVLDRRGKPLMPTTPRRARQLLRSGRARVHRVQPFVLRIVDRRVEDSETEPLVLGIDPGFRHTGVALAREQEVPDPRSGRATTIRHGLFLLRVDHRGAVIRDRLSARSALRRGRRSRKLRYRAPRFDNRARAAGWLAPSIRHRAETTVTWARRLAAWAPVTRIDLEVPRFDARALHRADAAVGDRGQGTLHGTEVREYVLERDGRTCVYCGASGLGAASVPLTLDHVRARAHGGPDAPANLVAACVPCNRDKGDREVEEYLARRPAVLARVRRSLASVVQQDLSVSVSRSALCRALQSVGPEVRTHSGGRTKWNRSRAGLPWDHVTDALCVGRVDAIASLPALQHVAVSMGRGSYSRTRMDRYGFPRLRLTRRKMHHGLITGDLVRAVVPSGRRAGTHVGRVAVRASGSCNITTARSTVQHIGHRHITVLQRGDGYRHLRAPVALAA</sequence>
<dbReference type="GO" id="GO:0008270">
    <property type="term" value="F:zinc ion binding"/>
    <property type="evidence" value="ECO:0007669"/>
    <property type="project" value="InterPro"/>
</dbReference>
<keyword evidence="2" id="KW-0255">Endonuclease</keyword>
<proteinExistence type="predicted"/>
<evidence type="ECO:0000313" key="2">
    <source>
        <dbReference type="EMBL" id="EWS82737.1"/>
    </source>
</evidence>
<dbReference type="AlphaFoldDB" id="Z9JY65"/>
<dbReference type="Pfam" id="PF01844">
    <property type="entry name" value="HNH"/>
    <property type="match status" value="1"/>
</dbReference>
<dbReference type="Proteomes" id="UP000023067">
    <property type="component" value="Unassembled WGS sequence"/>
</dbReference>
<dbReference type="EMBL" id="JDYK01000002">
    <property type="protein sequence ID" value="EWS82737.1"/>
    <property type="molecule type" value="Genomic_DNA"/>
</dbReference>
<reference evidence="2 3" key="1">
    <citation type="submission" date="2014-02" db="EMBL/GenBank/DDBJ databases">
        <title>Genome sequence of Brachybacterium phenoliresistens strain W13A50.</title>
        <authorList>
            <person name="Wang X."/>
        </authorList>
    </citation>
    <scope>NUCLEOTIDE SEQUENCE [LARGE SCALE GENOMIC DNA]</scope>
    <source>
        <strain evidence="2 3">W13A50</strain>
    </source>
</reference>
<keyword evidence="3" id="KW-1185">Reference proteome</keyword>
<dbReference type="eggNOG" id="COG1403">
    <property type="taxonomic scope" value="Bacteria"/>
</dbReference>
<keyword evidence="2" id="KW-0540">Nuclease</keyword>
<dbReference type="HOGENOM" id="CLU_036716_0_0_11"/>
<comment type="caution">
    <text evidence="2">The sequence shown here is derived from an EMBL/GenBank/DDBJ whole genome shotgun (WGS) entry which is preliminary data.</text>
</comment>
<dbReference type="InterPro" id="IPR002711">
    <property type="entry name" value="HNH"/>
</dbReference>
<dbReference type="Gene3D" id="1.10.30.50">
    <property type="match status" value="1"/>
</dbReference>
<dbReference type="GO" id="GO:0003676">
    <property type="term" value="F:nucleic acid binding"/>
    <property type="evidence" value="ECO:0007669"/>
    <property type="project" value="InterPro"/>
</dbReference>